<keyword evidence="1" id="KW-0472">Membrane</keyword>
<dbReference type="Proteomes" id="UP000199682">
    <property type="component" value="Unassembled WGS sequence"/>
</dbReference>
<evidence type="ECO:0000256" key="1">
    <source>
        <dbReference type="SAM" id="Phobius"/>
    </source>
</evidence>
<feature type="transmembrane region" description="Helical" evidence="1">
    <location>
        <begin position="36"/>
        <end position="55"/>
    </location>
</feature>
<evidence type="ECO:0000313" key="2">
    <source>
        <dbReference type="EMBL" id="SDL52639.1"/>
    </source>
</evidence>
<keyword evidence="1" id="KW-1133">Transmembrane helix</keyword>
<organism evidence="2 3">
    <name type="scientific">Lentzea albidocapillata subsp. violacea</name>
    <dbReference type="NCBI Taxonomy" id="128104"/>
    <lineage>
        <taxon>Bacteria</taxon>
        <taxon>Bacillati</taxon>
        <taxon>Actinomycetota</taxon>
        <taxon>Actinomycetes</taxon>
        <taxon>Pseudonocardiales</taxon>
        <taxon>Pseudonocardiaceae</taxon>
        <taxon>Lentzea</taxon>
    </lineage>
</organism>
<evidence type="ECO:0000313" key="3">
    <source>
        <dbReference type="Proteomes" id="UP000199682"/>
    </source>
</evidence>
<sequence>MELKQAMEAATAELDVRPGFVGDVMAGGRRRHTRKLVAVTAAVALLAGVTAGVMVTRSDEHGGFTTRDPRLTAATSGDLASSRKDVEHALQVWQSTQKAPERITDFSAPARVFWAGSTPDGPAVLILQPVRVASTPTPKTLVGLVAMNEVVDREVLLDGEPERGLYRFGASESTNVVLNLGRTVYWSQRPVRGGDGRLSRQWQAAESSGGGVAVVSAQQADRPVFVRSDSRPAADDFLSEPLMAKPDYGPDGAFQPHAGLGWTDNVWATNRQDEHPQMKSMLSHRDMQRAGVLDYVVRDYEWGRWQVQAWLPDGRFVSVFEANGETYAALYRANGTFDGGLAGSAVNRTAPLPARVRLPGDLGTVVAEFGARIGPDRRPDVWIAPAGTTEVAVERPNGDSVQVPLA</sequence>
<accession>A0A1G9KSK2</accession>
<dbReference type="AlphaFoldDB" id="A0A1G9KSK2"/>
<name>A0A1G9KSK2_9PSEU</name>
<dbReference type="RefSeq" id="WP_143027861.1">
    <property type="nucleotide sequence ID" value="NZ_FNET01000011.1"/>
</dbReference>
<protein>
    <submittedName>
        <fullName evidence="2">Uncharacterized protein</fullName>
    </submittedName>
</protein>
<reference evidence="3" key="1">
    <citation type="submission" date="2016-10" db="EMBL/GenBank/DDBJ databases">
        <authorList>
            <person name="Varghese N."/>
            <person name="Submissions S."/>
        </authorList>
    </citation>
    <scope>NUCLEOTIDE SEQUENCE [LARGE SCALE GENOMIC DNA]</scope>
    <source>
        <strain evidence="3">DSM 44796</strain>
    </source>
</reference>
<keyword evidence="1" id="KW-0812">Transmembrane</keyword>
<gene>
    <name evidence="2" type="ORF">SAMN04488074_111230</name>
</gene>
<dbReference type="EMBL" id="FNET01000011">
    <property type="protein sequence ID" value="SDL52639.1"/>
    <property type="molecule type" value="Genomic_DNA"/>
</dbReference>
<proteinExistence type="predicted"/>